<comment type="caution">
    <text evidence="3">The sequence shown here is derived from an EMBL/GenBank/DDBJ whole genome shotgun (WGS) entry which is preliminary data.</text>
</comment>
<evidence type="ECO:0000256" key="1">
    <source>
        <dbReference type="SAM" id="SignalP"/>
    </source>
</evidence>
<dbReference type="PANTHER" id="PTHR30290">
    <property type="entry name" value="PERIPLASMIC BINDING COMPONENT OF ABC TRANSPORTER"/>
    <property type="match status" value="1"/>
</dbReference>
<keyword evidence="4" id="KW-1185">Reference proteome</keyword>
<evidence type="ECO:0000313" key="4">
    <source>
        <dbReference type="Proteomes" id="UP000248326"/>
    </source>
</evidence>
<dbReference type="Gene3D" id="3.40.190.10">
    <property type="entry name" value="Periplasmic binding protein-like II"/>
    <property type="match status" value="1"/>
</dbReference>
<dbReference type="RefSeq" id="WP_110886290.1">
    <property type="nucleotide sequence ID" value="NZ_QJSX01000005.1"/>
</dbReference>
<dbReference type="GO" id="GO:1904680">
    <property type="term" value="F:peptide transmembrane transporter activity"/>
    <property type="evidence" value="ECO:0007669"/>
    <property type="project" value="TreeGrafter"/>
</dbReference>
<dbReference type="InterPro" id="IPR039424">
    <property type="entry name" value="SBP_5"/>
</dbReference>
<keyword evidence="1" id="KW-0732">Signal</keyword>
<feature type="signal peptide" evidence="1">
    <location>
        <begin position="1"/>
        <end position="18"/>
    </location>
</feature>
<dbReference type="EMBL" id="QJSX01000005">
    <property type="protein sequence ID" value="PYE54517.1"/>
    <property type="molecule type" value="Genomic_DNA"/>
</dbReference>
<dbReference type="PANTHER" id="PTHR30290:SF34">
    <property type="entry name" value="ABC TRANSPORTER, PERIPLASMIC OLIGO-PEPTIDE BINDING PROTEIN, PUTATIVE-RELATED"/>
    <property type="match status" value="1"/>
</dbReference>
<dbReference type="OrthoDB" id="9796817at2"/>
<evidence type="ECO:0000313" key="3">
    <source>
        <dbReference type="EMBL" id="PYE54517.1"/>
    </source>
</evidence>
<dbReference type="GO" id="GO:0042597">
    <property type="term" value="C:periplasmic space"/>
    <property type="evidence" value="ECO:0007669"/>
    <property type="project" value="UniProtKB-ARBA"/>
</dbReference>
<organism evidence="3 4">
    <name type="scientific">Deinococcus yavapaiensis KR-236</name>
    <dbReference type="NCBI Taxonomy" id="694435"/>
    <lineage>
        <taxon>Bacteria</taxon>
        <taxon>Thermotogati</taxon>
        <taxon>Deinococcota</taxon>
        <taxon>Deinococci</taxon>
        <taxon>Deinococcales</taxon>
        <taxon>Deinococcaceae</taxon>
        <taxon>Deinococcus</taxon>
    </lineage>
</organism>
<dbReference type="GO" id="GO:0015833">
    <property type="term" value="P:peptide transport"/>
    <property type="evidence" value="ECO:0007669"/>
    <property type="project" value="TreeGrafter"/>
</dbReference>
<gene>
    <name evidence="3" type="ORF">DES52_105155</name>
</gene>
<dbReference type="Pfam" id="PF00496">
    <property type="entry name" value="SBP_bac_5"/>
    <property type="match status" value="1"/>
</dbReference>
<reference evidence="3 4" key="1">
    <citation type="submission" date="2018-06" db="EMBL/GenBank/DDBJ databases">
        <title>Genomic Encyclopedia of Type Strains, Phase IV (KMG-IV): sequencing the most valuable type-strain genomes for metagenomic binning, comparative biology and taxonomic classification.</title>
        <authorList>
            <person name="Goeker M."/>
        </authorList>
    </citation>
    <scope>NUCLEOTIDE SEQUENCE [LARGE SCALE GENOMIC DNA]</scope>
    <source>
        <strain evidence="3 4">DSM 18048</strain>
    </source>
</reference>
<dbReference type="InterPro" id="IPR030678">
    <property type="entry name" value="Peptide/Ni-bd"/>
</dbReference>
<dbReference type="CDD" id="cd08512">
    <property type="entry name" value="PBP2_NikA_DppA_OppA_like_7"/>
    <property type="match status" value="1"/>
</dbReference>
<dbReference type="PIRSF" id="PIRSF002741">
    <property type="entry name" value="MppA"/>
    <property type="match status" value="1"/>
</dbReference>
<sequence length="560" mass="62181">MKKFGLIVSLALLSTALAATPKDTLVYQGSSDIPTLDPVMTYDTVSGRIVENLYETLLTYKGNSLTELEPLLATSWKASNGGKTYTFKLRQGVKFHNGDTMTCDDAEYSFERALLVNSAESWTWFLVESLISGDVTFAKLNNAVECKNGDLVFTLPKADPAFLAKLAFTGAAIVDKEYSAKIGEWDGKEANSKQWVGKDLNDSALSKAPNGTGAYQLVRRDANNLLARAFAGYWGKKPAIQNVIFQKVTEQASRYEAIKRGDADVIEPGPRSTLSQLDAPGINIIDGLPNTGARAFFMNESIKDDTLLGSGKLDGKGIPANFFSDVNVRRAFSYAFDYDRYIKEVQLGKGVQRTMLLPDTFPGYAKDVKTYEYDPKQATAYFKRAFGGELWKNGFVLKMNYRAGAAASQTAAEMLKRNIEAINPKFKVEVIAKQWSTLLNDSKSGKEPMVILQWAPDYADPDNFMYVFYSSNGYYFPRSNFKDASVDKWLDQARATTSASRRNSLYKQVANRAYQLAPYILIPADVSFTVVRDELKGVSKGAYNPMVNFETGTLWKDLSK</sequence>
<dbReference type="GO" id="GO:0043190">
    <property type="term" value="C:ATP-binding cassette (ABC) transporter complex"/>
    <property type="evidence" value="ECO:0007669"/>
    <property type="project" value="InterPro"/>
</dbReference>
<evidence type="ECO:0000259" key="2">
    <source>
        <dbReference type="Pfam" id="PF00496"/>
    </source>
</evidence>
<proteinExistence type="predicted"/>
<feature type="chain" id="PRO_5016386663" evidence="1">
    <location>
        <begin position="19"/>
        <end position="560"/>
    </location>
</feature>
<dbReference type="InterPro" id="IPR000914">
    <property type="entry name" value="SBP_5_dom"/>
</dbReference>
<feature type="domain" description="Solute-binding protein family 5" evidence="2">
    <location>
        <begin position="67"/>
        <end position="474"/>
    </location>
</feature>
<dbReference type="AlphaFoldDB" id="A0A318S955"/>
<protein>
    <submittedName>
        <fullName evidence="3">Peptide/nickel transport system substrate-binding protein</fullName>
    </submittedName>
</protein>
<dbReference type="SUPFAM" id="SSF53850">
    <property type="entry name" value="Periplasmic binding protein-like II"/>
    <property type="match status" value="1"/>
</dbReference>
<dbReference type="Gene3D" id="3.10.105.10">
    <property type="entry name" value="Dipeptide-binding Protein, Domain 3"/>
    <property type="match status" value="1"/>
</dbReference>
<dbReference type="Proteomes" id="UP000248326">
    <property type="component" value="Unassembled WGS sequence"/>
</dbReference>
<name>A0A318S955_9DEIO</name>
<accession>A0A318S955</accession>